<accession>A0ABQ3Q7P8</accession>
<dbReference type="Proteomes" id="UP001052655">
    <property type="component" value="Unassembled WGS sequence"/>
</dbReference>
<proteinExistence type="predicted"/>
<protein>
    <submittedName>
        <fullName evidence="1">Uncharacterized protein</fullName>
    </submittedName>
</protein>
<gene>
    <name evidence="1" type="ORF">Sdagh_50120</name>
</gene>
<organism evidence="1 2">
    <name type="scientific">Streptomyces daghestanicus</name>
    <dbReference type="NCBI Taxonomy" id="66885"/>
    <lineage>
        <taxon>Bacteria</taxon>
        <taxon>Bacillati</taxon>
        <taxon>Actinomycetota</taxon>
        <taxon>Actinomycetes</taxon>
        <taxon>Kitasatosporales</taxon>
        <taxon>Streptomycetaceae</taxon>
        <taxon>Streptomyces</taxon>
    </lineage>
</organism>
<sequence length="56" mass="5883">MGSVEAEAGTVSSARARAATAAARVRVFSTSYRYCEPAARADRFGRVHPVEEAAPA</sequence>
<comment type="caution">
    <text evidence="1">The sequence shown here is derived from an EMBL/GenBank/DDBJ whole genome shotgun (WGS) entry which is preliminary data.</text>
</comment>
<keyword evidence="2" id="KW-1185">Reference proteome</keyword>
<reference evidence="1" key="1">
    <citation type="submission" date="2024-05" db="EMBL/GenBank/DDBJ databases">
        <title>Whole genome shotgun sequence of Streptomyces daghestanicus NBRC 12762.</title>
        <authorList>
            <person name="Komaki H."/>
            <person name="Tamura T."/>
        </authorList>
    </citation>
    <scope>NUCLEOTIDE SEQUENCE</scope>
    <source>
        <strain evidence="1">NBRC 12762</strain>
    </source>
</reference>
<evidence type="ECO:0000313" key="1">
    <source>
        <dbReference type="EMBL" id="GHI33282.1"/>
    </source>
</evidence>
<evidence type="ECO:0000313" key="2">
    <source>
        <dbReference type="Proteomes" id="UP001052655"/>
    </source>
</evidence>
<dbReference type="EMBL" id="BNDX01000013">
    <property type="protein sequence ID" value="GHI33282.1"/>
    <property type="molecule type" value="Genomic_DNA"/>
</dbReference>
<name>A0ABQ3Q7P8_9ACTN</name>